<reference evidence="2" key="1">
    <citation type="journal article" date="2022" name="Plant J.">
        <title>Strategies of tolerance reflected in two North American maple genomes.</title>
        <authorList>
            <person name="McEvoy S.L."/>
            <person name="Sezen U.U."/>
            <person name="Trouern-Trend A."/>
            <person name="McMahon S.M."/>
            <person name="Schaberg P.G."/>
            <person name="Yang J."/>
            <person name="Wegrzyn J.L."/>
            <person name="Swenson N.G."/>
        </authorList>
    </citation>
    <scope>NUCLEOTIDE SEQUENCE</scope>
    <source>
        <strain evidence="2">NS2018</strain>
    </source>
</reference>
<dbReference type="AlphaFoldDB" id="A0AA39RCW8"/>
<feature type="region of interest" description="Disordered" evidence="1">
    <location>
        <begin position="53"/>
        <end position="105"/>
    </location>
</feature>
<gene>
    <name evidence="2" type="ORF">LWI29_016809</name>
</gene>
<comment type="caution">
    <text evidence="2">The sequence shown here is derived from an EMBL/GenBank/DDBJ whole genome shotgun (WGS) entry which is preliminary data.</text>
</comment>
<evidence type="ECO:0000313" key="2">
    <source>
        <dbReference type="EMBL" id="KAK0571478.1"/>
    </source>
</evidence>
<protein>
    <submittedName>
        <fullName evidence="2">Uncharacterized protein</fullName>
    </submittedName>
</protein>
<organism evidence="2 3">
    <name type="scientific">Acer saccharum</name>
    <name type="common">Sugar maple</name>
    <dbReference type="NCBI Taxonomy" id="4024"/>
    <lineage>
        <taxon>Eukaryota</taxon>
        <taxon>Viridiplantae</taxon>
        <taxon>Streptophyta</taxon>
        <taxon>Embryophyta</taxon>
        <taxon>Tracheophyta</taxon>
        <taxon>Spermatophyta</taxon>
        <taxon>Magnoliopsida</taxon>
        <taxon>eudicotyledons</taxon>
        <taxon>Gunneridae</taxon>
        <taxon>Pentapetalae</taxon>
        <taxon>rosids</taxon>
        <taxon>malvids</taxon>
        <taxon>Sapindales</taxon>
        <taxon>Sapindaceae</taxon>
        <taxon>Hippocastanoideae</taxon>
        <taxon>Acereae</taxon>
        <taxon>Acer</taxon>
    </lineage>
</organism>
<keyword evidence="3" id="KW-1185">Reference proteome</keyword>
<dbReference type="EMBL" id="JAUESC010000388">
    <property type="protein sequence ID" value="KAK0571478.1"/>
    <property type="molecule type" value="Genomic_DNA"/>
</dbReference>
<evidence type="ECO:0000256" key="1">
    <source>
        <dbReference type="SAM" id="MobiDB-lite"/>
    </source>
</evidence>
<accession>A0AA39RCW8</accession>
<reference evidence="2" key="2">
    <citation type="submission" date="2023-06" db="EMBL/GenBank/DDBJ databases">
        <authorList>
            <person name="Swenson N.G."/>
            <person name="Wegrzyn J.L."/>
            <person name="Mcevoy S.L."/>
        </authorList>
    </citation>
    <scope>NUCLEOTIDE SEQUENCE</scope>
    <source>
        <strain evidence="2">NS2018</strain>
        <tissue evidence="2">Leaf</tissue>
    </source>
</reference>
<name>A0AA39RCW8_ACESA</name>
<proteinExistence type="predicted"/>
<evidence type="ECO:0000313" key="3">
    <source>
        <dbReference type="Proteomes" id="UP001168877"/>
    </source>
</evidence>
<dbReference type="Proteomes" id="UP001168877">
    <property type="component" value="Unassembled WGS sequence"/>
</dbReference>
<sequence length="162" mass="18298">MGNPFLLLCDEDGEVDLSKLTEKAAEMEVKKKGRIQEIEKQKNIINPLLLPSYHNDDDEIEGDEWKVHESRRKRDGGGGGVEKGGEAAVGSETVVEKKEESGGWEEEVNVYDQGLLVEEITKGTQKMKRIVEERKKIKAADIAIHSKKKKNAIRKFYGKHTH</sequence>